<evidence type="ECO:0000256" key="1">
    <source>
        <dbReference type="ARBA" id="ARBA00010233"/>
    </source>
</evidence>
<accession>A0A9Q4G048</accession>
<keyword evidence="2" id="KW-0378">Hydrolase</keyword>
<feature type="active site" description="Nucleophile" evidence="3">
    <location>
        <position position="111"/>
    </location>
</feature>
<dbReference type="InterPro" id="IPR003507">
    <property type="entry name" value="S66_fam"/>
</dbReference>
<evidence type="ECO:0000313" key="6">
    <source>
        <dbReference type="EMBL" id="MCR6097503.1"/>
    </source>
</evidence>
<evidence type="ECO:0000259" key="5">
    <source>
        <dbReference type="Pfam" id="PF17676"/>
    </source>
</evidence>
<evidence type="ECO:0000313" key="7">
    <source>
        <dbReference type="Proteomes" id="UP001057753"/>
    </source>
</evidence>
<dbReference type="RefSeq" id="WP_257821894.1">
    <property type="nucleotide sequence ID" value="NZ_JABXYM010000001.1"/>
</dbReference>
<feature type="domain" description="LD-carboxypeptidase C-terminal" evidence="5">
    <location>
        <begin position="202"/>
        <end position="324"/>
    </location>
</feature>
<dbReference type="CDD" id="cd07062">
    <property type="entry name" value="Peptidase_S66_mccF_like"/>
    <property type="match status" value="1"/>
</dbReference>
<dbReference type="Proteomes" id="UP001057753">
    <property type="component" value="Unassembled WGS sequence"/>
</dbReference>
<feature type="active site" description="Charge relay system" evidence="3">
    <location>
        <position position="242"/>
    </location>
</feature>
<dbReference type="PANTHER" id="PTHR30237:SF5">
    <property type="entry name" value="CARBOXYPEPTIDASE VC_A0337-RELATED"/>
    <property type="match status" value="1"/>
</dbReference>
<dbReference type="InterPro" id="IPR027461">
    <property type="entry name" value="Carboxypeptidase_A_C_sf"/>
</dbReference>
<dbReference type="InterPro" id="IPR040449">
    <property type="entry name" value="Peptidase_S66_N"/>
</dbReference>
<dbReference type="GO" id="GO:0016787">
    <property type="term" value="F:hydrolase activity"/>
    <property type="evidence" value="ECO:0007669"/>
    <property type="project" value="UniProtKB-KW"/>
</dbReference>
<dbReference type="InterPro" id="IPR029062">
    <property type="entry name" value="Class_I_gatase-like"/>
</dbReference>
<keyword evidence="7" id="KW-1185">Reference proteome</keyword>
<sequence length="338" mass="38023">MITYPLNLKENAHIGVTAPSSGVPDALHHLLHEAIKRQTDRGYKVTVGDTAWTQQNLTSASAIKRAAEFNTMMQDHHIDIIIPPWGGERLIDILPFIEFNKFQPKWVLGYSDTSLLLLAITLHTGLATAHGTNFIDLRGTEMDETTAMWEDILKTPLGASITQMSSNHYQYEWQFNNPTPHIFHLTEKTVWKSASGQPETLEGHLLGGCIDTVKHLMGTPYGDVNKFVNNYIPSKNVIWFFENCELSLPQLHRTLIQMKLAGWFDHCNGIMFGRSSAQKVEEDYELIDLYRTLSTELAIPILYDIDCGHLPPQLTLVNGAFATISFNNGQGIVTQSFK</sequence>
<evidence type="ECO:0000256" key="2">
    <source>
        <dbReference type="ARBA" id="ARBA00022801"/>
    </source>
</evidence>
<dbReference type="EMBL" id="JABXYM010000001">
    <property type="protein sequence ID" value="MCR6097503.1"/>
    <property type="molecule type" value="Genomic_DNA"/>
</dbReference>
<proteinExistence type="inferred from homology"/>
<organism evidence="6 7">
    <name type="scientific">Salipaludibacillus agaradhaerens</name>
    <name type="common">Bacillus agaradhaerens</name>
    <dbReference type="NCBI Taxonomy" id="76935"/>
    <lineage>
        <taxon>Bacteria</taxon>
        <taxon>Bacillati</taxon>
        <taxon>Bacillota</taxon>
        <taxon>Bacilli</taxon>
        <taxon>Bacillales</taxon>
        <taxon>Bacillaceae</taxon>
    </lineage>
</organism>
<gene>
    <name evidence="6" type="ORF">HXA33_13205</name>
</gene>
<reference evidence="6" key="1">
    <citation type="submission" date="2020-06" db="EMBL/GenBank/DDBJ databases">
        <title>Insight into the genomes of haloalkaliphilic bacilli from Kenyan soda lakes.</title>
        <authorList>
            <person name="Mwirichia R."/>
            <person name="Villamizar G.C."/>
            <person name="Poehlein A."/>
            <person name="Mugweru J."/>
            <person name="Kipnyargis A."/>
            <person name="Kiplimo D."/>
            <person name="Orwa P."/>
            <person name="Daniel R."/>
        </authorList>
    </citation>
    <scope>NUCLEOTIDE SEQUENCE</scope>
    <source>
        <strain evidence="6">B1096_S55</strain>
    </source>
</reference>
<dbReference type="PANTHER" id="PTHR30237">
    <property type="entry name" value="MURAMOYLTETRAPEPTIDE CARBOXYPEPTIDASE"/>
    <property type="match status" value="1"/>
</dbReference>
<dbReference type="InterPro" id="IPR027478">
    <property type="entry name" value="LdcA_N"/>
</dbReference>
<comment type="similarity">
    <text evidence="1">Belongs to the peptidase S66 family.</text>
</comment>
<dbReference type="SUPFAM" id="SSF141986">
    <property type="entry name" value="LD-carboxypeptidase A C-terminal domain-like"/>
    <property type="match status" value="1"/>
</dbReference>
<dbReference type="Gene3D" id="3.50.30.60">
    <property type="entry name" value="LD-carboxypeptidase A C-terminal domain-like"/>
    <property type="match status" value="1"/>
</dbReference>
<dbReference type="Pfam" id="PF02016">
    <property type="entry name" value="Peptidase_S66"/>
    <property type="match status" value="1"/>
</dbReference>
<dbReference type="InterPro" id="IPR040921">
    <property type="entry name" value="Peptidase_S66C"/>
</dbReference>
<evidence type="ECO:0000259" key="4">
    <source>
        <dbReference type="Pfam" id="PF02016"/>
    </source>
</evidence>
<feature type="active site" description="Charge relay system" evidence="3">
    <location>
        <position position="309"/>
    </location>
</feature>
<dbReference type="AlphaFoldDB" id="A0A9Q4G048"/>
<comment type="caution">
    <text evidence="6">The sequence shown here is derived from an EMBL/GenBank/DDBJ whole genome shotgun (WGS) entry which is preliminary data.</text>
</comment>
<evidence type="ECO:0000256" key="3">
    <source>
        <dbReference type="PIRSR" id="PIRSR028757-1"/>
    </source>
</evidence>
<name>A0A9Q4G048_SALAG</name>
<dbReference type="Pfam" id="PF17676">
    <property type="entry name" value="Peptidase_S66C"/>
    <property type="match status" value="1"/>
</dbReference>
<protein>
    <submittedName>
        <fullName evidence="6">LD-carboxypeptidase</fullName>
    </submittedName>
</protein>
<dbReference type="SUPFAM" id="SSF52317">
    <property type="entry name" value="Class I glutamine amidotransferase-like"/>
    <property type="match status" value="1"/>
</dbReference>
<dbReference type="PIRSF" id="PIRSF028757">
    <property type="entry name" value="LD-carboxypeptidase"/>
    <property type="match status" value="1"/>
</dbReference>
<feature type="domain" description="LD-carboxypeptidase N-terminal" evidence="4">
    <location>
        <begin position="14"/>
        <end position="131"/>
    </location>
</feature>
<dbReference type="Gene3D" id="3.40.50.10740">
    <property type="entry name" value="Class I glutamine amidotransferase-like"/>
    <property type="match status" value="1"/>
</dbReference>